<evidence type="ECO:0000256" key="3">
    <source>
        <dbReference type="ARBA" id="ARBA00017059"/>
    </source>
</evidence>
<dbReference type="Proteomes" id="UP000249293">
    <property type="component" value="Chromosome 3"/>
</dbReference>
<comment type="similarity">
    <text evidence="2">Belongs to the SPCS1 family.</text>
</comment>
<accession>A0A2U9R5J1</accession>
<keyword evidence="7 9" id="KW-0472">Membrane</keyword>
<dbReference type="EMBL" id="CP028775">
    <property type="protein sequence ID" value="AWU76593.1"/>
    <property type="molecule type" value="Genomic_DNA"/>
</dbReference>
<evidence type="ECO:0000256" key="6">
    <source>
        <dbReference type="ARBA" id="ARBA00022989"/>
    </source>
</evidence>
<evidence type="ECO:0000256" key="5">
    <source>
        <dbReference type="ARBA" id="ARBA00022824"/>
    </source>
</evidence>
<evidence type="ECO:0000256" key="1">
    <source>
        <dbReference type="ARBA" id="ARBA00004477"/>
    </source>
</evidence>
<dbReference type="AlphaFoldDB" id="A0A2U9R5J1"/>
<name>A0A2U9R5J1_PICKU</name>
<dbReference type="RefSeq" id="XP_029322070.1">
    <property type="nucleotide sequence ID" value="XM_029466210.1"/>
</dbReference>
<dbReference type="InterPro" id="IPR009542">
    <property type="entry name" value="Spc1/SPCS1"/>
</dbReference>
<dbReference type="OrthoDB" id="263893at2759"/>
<sequence>MDFIVTSIQEKLEFPIDLHGQRIAERALWAILSLGGIVALLFAYLLTNLSLTVYVFPLFVSLAGLVTVPSFAKYNEHPLTFLKRPPPKKIDIEL</sequence>
<dbReference type="GO" id="GO:0006465">
    <property type="term" value="P:signal peptide processing"/>
    <property type="evidence" value="ECO:0007669"/>
    <property type="project" value="InterPro"/>
</dbReference>
<proteinExistence type="inferred from homology"/>
<comment type="function">
    <text evidence="8">Component of the signal peptidase complex (SPC) which catalyzes the cleavage of N-terminal signal sequences from nascent proteins as they are translocated into the lumen of the endoplasmic reticulum. Dispensable for SPC enzymatic activity.</text>
</comment>
<dbReference type="GO" id="GO:0045047">
    <property type="term" value="P:protein targeting to ER"/>
    <property type="evidence" value="ECO:0007669"/>
    <property type="project" value="TreeGrafter"/>
</dbReference>
<organism evidence="10 11">
    <name type="scientific">Pichia kudriavzevii</name>
    <name type="common">Yeast</name>
    <name type="synonym">Issatchenkia orientalis</name>
    <dbReference type="NCBI Taxonomy" id="4909"/>
    <lineage>
        <taxon>Eukaryota</taxon>
        <taxon>Fungi</taxon>
        <taxon>Dikarya</taxon>
        <taxon>Ascomycota</taxon>
        <taxon>Saccharomycotina</taxon>
        <taxon>Pichiomycetes</taxon>
        <taxon>Pichiales</taxon>
        <taxon>Pichiaceae</taxon>
        <taxon>Pichia</taxon>
    </lineage>
</organism>
<dbReference type="GO" id="GO:0005787">
    <property type="term" value="C:signal peptidase complex"/>
    <property type="evidence" value="ECO:0007669"/>
    <property type="project" value="InterPro"/>
</dbReference>
<comment type="subcellular location">
    <subcellularLocation>
        <location evidence="1">Endoplasmic reticulum membrane</location>
        <topology evidence="1">Multi-pass membrane protein</topology>
    </subcellularLocation>
</comment>
<protein>
    <recommendedName>
        <fullName evidence="3">Signal peptidase complex subunit 1</fullName>
    </recommendedName>
</protein>
<dbReference type="PANTHER" id="PTHR13202">
    <property type="entry name" value="MICROSOMAL SIGNAL PEPTIDASE 12 KDA SUBUNIT"/>
    <property type="match status" value="1"/>
</dbReference>
<dbReference type="KEGG" id="pkz:C5L36_0C05240"/>
<keyword evidence="11" id="KW-1185">Reference proteome</keyword>
<feature type="transmembrane region" description="Helical" evidence="9">
    <location>
        <begin position="27"/>
        <end position="47"/>
    </location>
</feature>
<evidence type="ECO:0000256" key="8">
    <source>
        <dbReference type="ARBA" id="ARBA00045204"/>
    </source>
</evidence>
<keyword evidence="5" id="KW-0256">Endoplasmic reticulum</keyword>
<dbReference type="PANTHER" id="PTHR13202:SF0">
    <property type="entry name" value="SIGNAL PEPTIDASE COMPLEX SUBUNIT 1"/>
    <property type="match status" value="1"/>
</dbReference>
<keyword evidence="4 9" id="KW-0812">Transmembrane</keyword>
<evidence type="ECO:0000256" key="9">
    <source>
        <dbReference type="SAM" id="Phobius"/>
    </source>
</evidence>
<evidence type="ECO:0000313" key="10">
    <source>
        <dbReference type="EMBL" id="AWU76593.1"/>
    </source>
</evidence>
<gene>
    <name evidence="10" type="ORF">C5L36_0C05240</name>
</gene>
<dbReference type="GeneID" id="40384388"/>
<feature type="transmembrane region" description="Helical" evidence="9">
    <location>
        <begin position="53"/>
        <end position="74"/>
    </location>
</feature>
<evidence type="ECO:0000313" key="11">
    <source>
        <dbReference type="Proteomes" id="UP000249293"/>
    </source>
</evidence>
<evidence type="ECO:0000256" key="7">
    <source>
        <dbReference type="ARBA" id="ARBA00023136"/>
    </source>
</evidence>
<evidence type="ECO:0000256" key="2">
    <source>
        <dbReference type="ARBA" id="ARBA00005245"/>
    </source>
</evidence>
<reference evidence="10 11" key="1">
    <citation type="submission" date="2018-06" db="EMBL/GenBank/DDBJ databases">
        <title>Population genomics shows no distinction between pathogenic Candida krusei and environmental Pichia kudriavzevii: One species, four names.</title>
        <authorList>
            <person name="Douglass A.P."/>
            <person name="Offei B."/>
            <person name="Braun-Galleani S."/>
            <person name="Coughlan A.Y."/>
            <person name="Martos A."/>
            <person name="Ortiz-Merino R.A."/>
            <person name="Byrne K.P."/>
            <person name="Wolfe K.H."/>
        </authorList>
    </citation>
    <scope>NUCLEOTIDE SEQUENCE [LARGE SCALE GENOMIC DNA]</scope>
    <source>
        <strain evidence="10 11">CBS573</strain>
    </source>
</reference>
<evidence type="ECO:0000256" key="4">
    <source>
        <dbReference type="ARBA" id="ARBA00022692"/>
    </source>
</evidence>
<keyword evidence="6 9" id="KW-1133">Transmembrane helix</keyword>
<dbReference type="Pfam" id="PF06645">
    <property type="entry name" value="SPC12"/>
    <property type="match status" value="1"/>
</dbReference>
<dbReference type="VEuPathDB" id="FungiDB:C5L36_0C05240"/>
<dbReference type="STRING" id="4909.A0A2U9R5J1"/>